<accession>A0ABY4TSM2</accession>
<dbReference type="NCBIfam" id="NF009906">
    <property type="entry name" value="PRK13369.1"/>
    <property type="match status" value="1"/>
</dbReference>
<keyword evidence="8" id="KW-1185">Reference proteome</keyword>
<feature type="domain" description="FAD dependent oxidoreductase" evidence="6">
    <location>
        <begin position="7"/>
        <end position="353"/>
    </location>
</feature>
<evidence type="ECO:0000313" key="7">
    <source>
        <dbReference type="EMBL" id="URW75404.1"/>
    </source>
</evidence>
<dbReference type="Gene3D" id="1.10.8.870">
    <property type="entry name" value="Alpha-glycerophosphate oxidase, cap domain"/>
    <property type="match status" value="1"/>
</dbReference>
<evidence type="ECO:0000259" key="6">
    <source>
        <dbReference type="Pfam" id="PF01266"/>
    </source>
</evidence>
<dbReference type="InterPro" id="IPR006076">
    <property type="entry name" value="FAD-dep_OxRdtase"/>
</dbReference>
<evidence type="ECO:0000256" key="5">
    <source>
        <dbReference type="ARBA" id="ARBA00023002"/>
    </source>
</evidence>
<comment type="cofactor">
    <cofactor evidence="1">
        <name>FAD</name>
        <dbReference type="ChEBI" id="CHEBI:57692"/>
    </cofactor>
</comment>
<dbReference type="Gene3D" id="3.50.50.60">
    <property type="entry name" value="FAD/NAD(P)-binding domain"/>
    <property type="match status" value="1"/>
</dbReference>
<evidence type="ECO:0000313" key="8">
    <source>
        <dbReference type="Proteomes" id="UP001055580"/>
    </source>
</evidence>
<keyword evidence="5 7" id="KW-0560">Oxidoreductase</keyword>
<keyword evidence="4" id="KW-0274">FAD</keyword>
<dbReference type="RefSeq" id="WP_250751560.1">
    <property type="nucleotide sequence ID" value="NZ_CP098401.1"/>
</dbReference>
<sequence length="496" mass="53477">MAATDFDLLIIGGGINGCAIAREASLLGLGVLLVERDDLASHTSSASTKLIHGGLRYLEYYDFRLVHEALAERERLMAAAPHLIRPLAFVLPHEHAVRPWWLVRAGLWLYDLLAWGSSLPRSRGLRKGDVAYTAPLKGGERGFVYSDAFVDDSRLTLANAQDAAANGAEIATRTALVAARREGNTWRATLSDGRSVTARGIVNAAGPWVAEATGLLGVTPRAGVRLVKGSHIVVPRLYDGDHAYILQQPDGRIVFAVPWQDGFTEIGTTDVPVAAPEDAVIDDAEVGYLCDAINRHFVTQIGAADVVATWSGVRPLYDDGASEAKAVTRDYVLELDEDGPPLLSVFGGKITTARHLAEEAMARIGPSIGVRAHPVTRARVFPGGAIPDFATFLAQVRERYPFLGRQRSARMAHAYGEQLWTMLADVRSIADMGPELGGGLTAVELGWMRAQEWAVTAADVLDRRSKLRLVADAAMVAAVERAMEGKAPSLPTVRLE</sequence>
<evidence type="ECO:0000256" key="3">
    <source>
        <dbReference type="ARBA" id="ARBA00022630"/>
    </source>
</evidence>
<dbReference type="EMBL" id="CP098401">
    <property type="protein sequence ID" value="URW75404.1"/>
    <property type="molecule type" value="Genomic_DNA"/>
</dbReference>
<dbReference type="Proteomes" id="UP001055580">
    <property type="component" value="Chromosome"/>
</dbReference>
<dbReference type="NCBIfam" id="NF008899">
    <property type="entry name" value="PRK12266.1"/>
    <property type="match status" value="1"/>
</dbReference>
<keyword evidence="3" id="KW-0285">Flavoprotein</keyword>
<dbReference type="InterPro" id="IPR000447">
    <property type="entry name" value="G3P_DH_FAD-dep"/>
</dbReference>
<organism evidence="7 8">
    <name type="scientific">Sphingomonas donggukensis</name>
    <dbReference type="NCBI Taxonomy" id="2949093"/>
    <lineage>
        <taxon>Bacteria</taxon>
        <taxon>Pseudomonadati</taxon>
        <taxon>Pseudomonadota</taxon>
        <taxon>Alphaproteobacteria</taxon>
        <taxon>Sphingomonadales</taxon>
        <taxon>Sphingomonadaceae</taxon>
        <taxon>Sphingomonas</taxon>
    </lineage>
</organism>
<gene>
    <name evidence="7" type="primary">glpD</name>
    <name evidence="7" type="ORF">M9980_12825</name>
</gene>
<evidence type="ECO:0000256" key="2">
    <source>
        <dbReference type="ARBA" id="ARBA00007330"/>
    </source>
</evidence>
<dbReference type="GO" id="GO:0004368">
    <property type="term" value="F:glycerol-3-phosphate dehydrogenase (quinone) activity"/>
    <property type="evidence" value="ECO:0007669"/>
    <property type="project" value="UniProtKB-EC"/>
</dbReference>
<proteinExistence type="inferred from homology"/>
<dbReference type="Pfam" id="PF01266">
    <property type="entry name" value="DAO"/>
    <property type="match status" value="1"/>
</dbReference>
<protein>
    <submittedName>
        <fullName evidence="7">Glycerol-3-phosphate dehydrogenase</fullName>
        <ecNumber evidence="7">1.1.5.3</ecNumber>
    </submittedName>
</protein>
<dbReference type="PRINTS" id="PR01001">
    <property type="entry name" value="FADG3PDH"/>
</dbReference>
<dbReference type="Gene3D" id="3.30.9.10">
    <property type="entry name" value="D-Amino Acid Oxidase, subunit A, domain 2"/>
    <property type="match status" value="1"/>
</dbReference>
<evidence type="ECO:0000256" key="1">
    <source>
        <dbReference type="ARBA" id="ARBA00001974"/>
    </source>
</evidence>
<evidence type="ECO:0000256" key="4">
    <source>
        <dbReference type="ARBA" id="ARBA00022827"/>
    </source>
</evidence>
<name>A0ABY4TSM2_9SPHN</name>
<comment type="similarity">
    <text evidence="2">Belongs to the FAD-dependent glycerol-3-phosphate dehydrogenase family.</text>
</comment>
<dbReference type="PANTHER" id="PTHR11985">
    <property type="entry name" value="GLYCEROL-3-PHOSPHATE DEHYDROGENASE"/>
    <property type="match status" value="1"/>
</dbReference>
<dbReference type="InterPro" id="IPR036188">
    <property type="entry name" value="FAD/NAD-bd_sf"/>
</dbReference>
<dbReference type="InterPro" id="IPR038299">
    <property type="entry name" value="DAO_C_sf"/>
</dbReference>
<dbReference type="PANTHER" id="PTHR11985:SF15">
    <property type="entry name" value="GLYCEROL-3-PHOSPHATE DEHYDROGENASE, MITOCHONDRIAL"/>
    <property type="match status" value="1"/>
</dbReference>
<dbReference type="EC" id="1.1.5.3" evidence="7"/>
<dbReference type="SUPFAM" id="SSF51905">
    <property type="entry name" value="FAD/NAD(P)-binding domain"/>
    <property type="match status" value="1"/>
</dbReference>
<reference evidence="7" key="1">
    <citation type="submission" date="2022-05" db="EMBL/GenBank/DDBJ databases">
        <title>Sphingomonas sp. strain RMG20 Genome sequencing and assembly.</title>
        <authorList>
            <person name="Kim I."/>
        </authorList>
    </citation>
    <scope>NUCLEOTIDE SEQUENCE</scope>
    <source>
        <strain evidence="7">RMG20</strain>
    </source>
</reference>